<dbReference type="SMART" id="SM00487">
    <property type="entry name" value="DEXDc"/>
    <property type="match status" value="1"/>
</dbReference>
<dbReference type="GO" id="GO:0120545">
    <property type="term" value="F:nucleic acid conformation isomerase activity"/>
    <property type="evidence" value="ECO:0007669"/>
    <property type="project" value="UniProtKB-ARBA"/>
</dbReference>
<dbReference type="CDD" id="cd09710">
    <property type="entry name" value="Cas3_I-D"/>
    <property type="match status" value="1"/>
</dbReference>
<evidence type="ECO:0000259" key="1">
    <source>
        <dbReference type="PROSITE" id="PS51192"/>
    </source>
</evidence>
<dbReference type="AlphaFoldDB" id="A0A1H8WIW9"/>
<dbReference type="InterPro" id="IPR014001">
    <property type="entry name" value="Helicase_ATP-bd"/>
</dbReference>
<dbReference type="Gene3D" id="3.40.50.300">
    <property type="entry name" value="P-loop containing nucleotide triphosphate hydrolases"/>
    <property type="match status" value="1"/>
</dbReference>
<dbReference type="Pfam" id="PF00270">
    <property type="entry name" value="DEAD"/>
    <property type="match status" value="1"/>
</dbReference>
<dbReference type="EMBL" id="FOCX01000061">
    <property type="protein sequence ID" value="SEP27610.1"/>
    <property type="molecule type" value="Genomic_DNA"/>
</dbReference>
<dbReference type="GO" id="GO:0005524">
    <property type="term" value="F:ATP binding"/>
    <property type="evidence" value="ECO:0007669"/>
    <property type="project" value="InterPro"/>
</dbReference>
<dbReference type="GO" id="GO:0003676">
    <property type="term" value="F:nucleic acid binding"/>
    <property type="evidence" value="ECO:0007669"/>
    <property type="project" value="InterPro"/>
</dbReference>
<dbReference type="GO" id="GO:0140097">
    <property type="term" value="F:catalytic activity, acting on DNA"/>
    <property type="evidence" value="ECO:0007669"/>
    <property type="project" value="UniProtKB-ARBA"/>
</dbReference>
<evidence type="ECO:0000313" key="2">
    <source>
        <dbReference type="EMBL" id="SEP27610.1"/>
    </source>
</evidence>
<organism evidence="2 3">
    <name type="scientific">Halorientalis persicus</name>
    <dbReference type="NCBI Taxonomy" id="1367881"/>
    <lineage>
        <taxon>Archaea</taxon>
        <taxon>Methanobacteriati</taxon>
        <taxon>Methanobacteriota</taxon>
        <taxon>Stenosarchaea group</taxon>
        <taxon>Halobacteria</taxon>
        <taxon>Halobacteriales</taxon>
        <taxon>Haloarculaceae</taxon>
        <taxon>Halorientalis</taxon>
    </lineage>
</organism>
<gene>
    <name evidence="2" type="ORF">SAMN05216388_10616</name>
</gene>
<keyword evidence="3" id="KW-1185">Reference proteome</keyword>
<dbReference type="SUPFAM" id="SSF52540">
    <property type="entry name" value="P-loop containing nucleoside triphosphate hydrolases"/>
    <property type="match status" value="1"/>
</dbReference>
<dbReference type="Proteomes" id="UP000198775">
    <property type="component" value="Unassembled WGS sequence"/>
</dbReference>
<protein>
    <submittedName>
        <fullName evidence="2">CRISPR-associated helicase, Cas3 family</fullName>
    </submittedName>
</protein>
<dbReference type="NCBIfam" id="TIGR03158">
    <property type="entry name" value="cas3_cyano"/>
    <property type="match status" value="1"/>
</dbReference>
<dbReference type="PROSITE" id="PS51192">
    <property type="entry name" value="HELICASE_ATP_BIND_1"/>
    <property type="match status" value="1"/>
</dbReference>
<name>A0A1H8WIW9_9EURY</name>
<dbReference type="InterPro" id="IPR011545">
    <property type="entry name" value="DEAD/DEAH_box_helicase_dom"/>
</dbReference>
<accession>A0A1H8WIW9</accession>
<dbReference type="InterPro" id="IPR017575">
    <property type="entry name" value="CRISPR-assoc_helicase_Cas3"/>
</dbReference>
<evidence type="ECO:0000313" key="3">
    <source>
        <dbReference type="Proteomes" id="UP000198775"/>
    </source>
</evidence>
<sequence>MPNSSQRNVTMCDSSQLTVQLKGLALREYPGDSYPVDGVTPHRHQWALHDALTTDVPGVFVNDAPTGAGKTLSWLAPTVSEGLDTVAVYPTNALIEDQQENIGSQLDDIDGGDDVHLLAVSSDTLQDEYATEYPAAESNGELLSYLLRDAFQRPETVILLTNPDIFVLLRREIYHKRIDGINLFEVAVVDEFHRATRKEQNTLLFLLDEMQDADTEICKLSHLVFLSATPDEELAKRFDESVSAPYYPLTDFGWRETAHPAMAEDDQSVIAFAPGQLPTAYRPVLPPLELRLQPAATFQTATRLAEEREETIDRLLQGRTVLMLDGIHEVDRIYRLLQDSELGIVERIDGFHRGDIGDKLDRFDTLVSNAAVEVGVDFDTDQVLFSAHSAATFFQRLGRLRTREETSSAYAYLPPYVHKQLQPEIDEFNNEWISRDQFKGLVEKHYVDNSTPKSFDWRYSAVEAYHHVEQRVDNAPSDESGLIRKEGWKRIERHFCQPHGTVFSKQDAKRCHDAVQTKILDTLQMYRGNSLQLSVYDPDQQVVQNYNLTYLLRHGDIRLLERDDFLTHLPDHLEDDLSRVERYSIGYCIYFGTYDSDGTEGDEEYTGRDLCFKPTGELYSLLSEGQRQTREPKVCTGLEVETSPDIDGLDQLKIALSETEILCYPIEGHVSEVSKQYSIGEFGFVYPLLHPEGDTASIAFSHDALYLYCQVQDQQDTDGLDIEVSEL</sequence>
<dbReference type="InterPro" id="IPR027417">
    <property type="entry name" value="P-loop_NTPase"/>
</dbReference>
<proteinExistence type="predicted"/>
<reference evidence="3" key="1">
    <citation type="submission" date="2016-10" db="EMBL/GenBank/DDBJ databases">
        <authorList>
            <person name="Varghese N."/>
            <person name="Submissions S."/>
        </authorList>
    </citation>
    <scope>NUCLEOTIDE SEQUENCE [LARGE SCALE GENOMIC DNA]</scope>
    <source>
        <strain evidence="3">IBRC-M 10043</strain>
    </source>
</reference>
<feature type="domain" description="Helicase ATP-binding" evidence="1">
    <location>
        <begin position="51"/>
        <end position="248"/>
    </location>
</feature>